<dbReference type="Proteomes" id="UP000267223">
    <property type="component" value="Unassembled WGS sequence"/>
</dbReference>
<proteinExistence type="predicted"/>
<gene>
    <name evidence="1" type="ORF">EFY79_17030</name>
</gene>
<dbReference type="EMBL" id="RJJR01000015">
    <property type="protein sequence ID" value="RNI34014.1"/>
    <property type="molecule type" value="Genomic_DNA"/>
</dbReference>
<organism evidence="1 2">
    <name type="scientific">Hanamia caeni</name>
    <dbReference type="NCBI Taxonomy" id="2294116"/>
    <lineage>
        <taxon>Bacteria</taxon>
        <taxon>Pseudomonadati</taxon>
        <taxon>Bacteroidota</taxon>
        <taxon>Chitinophagia</taxon>
        <taxon>Chitinophagales</taxon>
        <taxon>Chitinophagaceae</taxon>
        <taxon>Hanamia</taxon>
    </lineage>
</organism>
<protein>
    <submittedName>
        <fullName evidence="1">Uncharacterized protein</fullName>
    </submittedName>
</protein>
<evidence type="ECO:0000313" key="2">
    <source>
        <dbReference type="Proteomes" id="UP000267223"/>
    </source>
</evidence>
<comment type="caution">
    <text evidence="1">The sequence shown here is derived from an EMBL/GenBank/DDBJ whole genome shotgun (WGS) entry which is preliminary data.</text>
</comment>
<evidence type="ECO:0000313" key="1">
    <source>
        <dbReference type="EMBL" id="RNI34014.1"/>
    </source>
</evidence>
<sequence>MENCRLGIENGEWRMEEEGWKIKIENGFWKLIPFSIFNFQLRKKRGLWVIIVKYGLRQYCP</sequence>
<keyword evidence="2" id="KW-1185">Reference proteome</keyword>
<dbReference type="AlphaFoldDB" id="A0A3M9N862"/>
<accession>A0A3M9N862</accession>
<name>A0A3M9N862_9BACT</name>
<reference evidence="1 2" key="1">
    <citation type="submission" date="2018-11" db="EMBL/GenBank/DDBJ databases">
        <title>Draft genome sequence of Ferruginibacter sp. BO-59.</title>
        <authorList>
            <person name="Im W.T."/>
        </authorList>
    </citation>
    <scope>NUCLEOTIDE SEQUENCE [LARGE SCALE GENOMIC DNA]</scope>
    <source>
        <strain evidence="1 2">BO-59</strain>
    </source>
</reference>